<keyword evidence="1" id="KW-0547">Nucleotide-binding</keyword>
<dbReference type="Gene3D" id="3.40.50.300">
    <property type="entry name" value="P-loop containing nucleotide triphosphate hydrolases"/>
    <property type="match status" value="2"/>
</dbReference>
<dbReference type="PANTHER" id="PTHR43158">
    <property type="entry name" value="SKFA PEPTIDE EXPORT ATP-BINDING PROTEIN SKFE"/>
    <property type="match status" value="1"/>
</dbReference>
<dbReference type="PROSITE" id="PS50893">
    <property type="entry name" value="ABC_TRANSPORTER_2"/>
    <property type="match status" value="1"/>
</dbReference>
<dbReference type="GO" id="GO:0016887">
    <property type="term" value="F:ATP hydrolysis activity"/>
    <property type="evidence" value="ECO:0007669"/>
    <property type="project" value="InterPro"/>
</dbReference>
<reference evidence="4 5" key="1">
    <citation type="submission" date="2016-03" db="EMBL/GenBank/DDBJ databases">
        <authorList>
            <person name="Ploux O."/>
        </authorList>
    </citation>
    <scope>NUCLEOTIDE SEQUENCE [LARGE SCALE GENOMIC DNA]</scope>
    <source>
        <strain evidence="4 5">LPB0076</strain>
    </source>
</reference>
<sequence length="411" mass="46436">MQQLQHLGIFLSNQVDKNKFINTLISNQATGKLSIYNHQKGMVFSDATINAFIQKEHQYNALSSALDTNRKLQTYSSGERKKVFLNYCIHQQPEYLILDNPLDHLDQKSRQTIINTLQQLTQKTQIILLANRMVDLDILEIPKAAVDDNSFDLKLLKSIITPAHHFLATQIPAPLEPIFLDQDILVKMTNLCVHYHQKPILNQINWTIKKGEFWHLLGPNGSGKSTLLSLITGENTKGYGQDLHLFGFQKGSGETIWDIKKNIGYFSTAMIEVFQTNNTLEQMVLSGFFDSIGLYSQASDLQLNIVQQWLELLGLSAHKNTAFKTLSIGQQRLALIVRAVIKHPPLLILDEPLEGLDDTNVSLVAQLINHLSQHTNLSILYVSHRKEPNIHPKTIYQLTPNNKGTTGAIHP</sequence>
<evidence type="ECO:0000256" key="2">
    <source>
        <dbReference type="ARBA" id="ARBA00022840"/>
    </source>
</evidence>
<dbReference type="OrthoDB" id="9789994at2"/>
<accession>A0A1B9DN66</accession>
<dbReference type="SUPFAM" id="SSF52540">
    <property type="entry name" value="P-loop containing nucleoside triphosphate hydrolases"/>
    <property type="match status" value="2"/>
</dbReference>
<protein>
    <submittedName>
        <fullName evidence="4">ABC transporter</fullName>
    </submittedName>
</protein>
<dbReference type="Pfam" id="PF00005">
    <property type="entry name" value="ABC_tran"/>
    <property type="match status" value="1"/>
</dbReference>
<dbReference type="InterPro" id="IPR003439">
    <property type="entry name" value="ABC_transporter-like_ATP-bd"/>
</dbReference>
<proteinExistence type="predicted"/>
<dbReference type="STRING" id="1763534.GCA_001831475_01328"/>
<evidence type="ECO:0000313" key="4">
    <source>
        <dbReference type="EMBL" id="OCB71136.1"/>
    </source>
</evidence>
<evidence type="ECO:0000256" key="1">
    <source>
        <dbReference type="ARBA" id="ARBA00022741"/>
    </source>
</evidence>
<comment type="caution">
    <text evidence="4">The sequence shown here is derived from an EMBL/GenBank/DDBJ whole genome shotgun (WGS) entry which is preliminary data.</text>
</comment>
<organism evidence="4 5">
    <name type="scientific">Flavobacterium crassostreae</name>
    <dbReference type="NCBI Taxonomy" id="1763534"/>
    <lineage>
        <taxon>Bacteria</taxon>
        <taxon>Pseudomonadati</taxon>
        <taxon>Bacteroidota</taxon>
        <taxon>Flavobacteriia</taxon>
        <taxon>Flavobacteriales</taxon>
        <taxon>Flavobacteriaceae</taxon>
        <taxon>Flavobacterium</taxon>
    </lineage>
</organism>
<feature type="domain" description="ABC transporter" evidence="3">
    <location>
        <begin position="186"/>
        <end position="411"/>
    </location>
</feature>
<dbReference type="RefSeq" id="WP_066336644.1">
    <property type="nucleotide sequence ID" value="NZ_CP017688.1"/>
</dbReference>
<keyword evidence="5" id="KW-1185">Reference proteome</keyword>
<gene>
    <name evidence="4" type="ORF">LPBF_11520</name>
</gene>
<dbReference type="AlphaFoldDB" id="A0A1B9DN66"/>
<evidence type="ECO:0000313" key="5">
    <source>
        <dbReference type="Proteomes" id="UP000093510"/>
    </source>
</evidence>
<dbReference type="EMBL" id="LVEP01000058">
    <property type="protein sequence ID" value="OCB71136.1"/>
    <property type="molecule type" value="Genomic_DNA"/>
</dbReference>
<dbReference type="GO" id="GO:0005524">
    <property type="term" value="F:ATP binding"/>
    <property type="evidence" value="ECO:0007669"/>
    <property type="project" value="UniProtKB-KW"/>
</dbReference>
<dbReference type="SMART" id="SM00382">
    <property type="entry name" value="AAA"/>
    <property type="match status" value="1"/>
</dbReference>
<dbReference type="InterPro" id="IPR027417">
    <property type="entry name" value="P-loop_NTPase"/>
</dbReference>
<name>A0A1B9DN66_9FLAO</name>
<dbReference type="PANTHER" id="PTHR43158:SF2">
    <property type="entry name" value="SKFA PEPTIDE EXPORT ATP-BINDING PROTEIN SKFE"/>
    <property type="match status" value="1"/>
</dbReference>
<evidence type="ECO:0000259" key="3">
    <source>
        <dbReference type="PROSITE" id="PS50893"/>
    </source>
</evidence>
<keyword evidence="2" id="KW-0067">ATP-binding</keyword>
<dbReference type="InterPro" id="IPR003593">
    <property type="entry name" value="AAA+_ATPase"/>
</dbReference>
<dbReference type="Proteomes" id="UP000093510">
    <property type="component" value="Unassembled WGS sequence"/>
</dbReference>